<proteinExistence type="predicted"/>
<protein>
    <submittedName>
        <fullName evidence="1">Uncharacterized protein</fullName>
    </submittedName>
</protein>
<comment type="caution">
    <text evidence="1">The sequence shown here is derived from an EMBL/GenBank/DDBJ whole genome shotgun (WGS) entry which is preliminary data.</text>
</comment>
<dbReference type="AlphaFoldDB" id="A0A4R1XX68"/>
<sequence length="179" mass="20970">MNKNIYQLLRMVLPGLDRQPLPILTDDFCAFSQWINHQYKFLHTLQLKAYYDNGIADDYFFQHFKLDRHALQIEIAETMNSIFEDLDQTALDPSTDINYYIDARISMDQQVEDIVFDQIQRAAAQFDLKLLVIIRENPYWLLVPAADQVLIDMIVTAFNQCFNHFGQLLMLQYGPVTPS</sequence>
<accession>A0A4R1XX68</accession>
<keyword evidence="2" id="KW-1185">Reference proteome</keyword>
<evidence type="ECO:0000313" key="2">
    <source>
        <dbReference type="Proteomes" id="UP000294963"/>
    </source>
</evidence>
<dbReference type="Proteomes" id="UP000294963">
    <property type="component" value="Unassembled WGS sequence"/>
</dbReference>
<organism evidence="1 2">
    <name type="scientific">Acinetobacter calcoaceticus</name>
    <dbReference type="NCBI Taxonomy" id="471"/>
    <lineage>
        <taxon>Bacteria</taxon>
        <taxon>Pseudomonadati</taxon>
        <taxon>Pseudomonadota</taxon>
        <taxon>Gammaproteobacteria</taxon>
        <taxon>Moraxellales</taxon>
        <taxon>Moraxellaceae</taxon>
        <taxon>Acinetobacter</taxon>
        <taxon>Acinetobacter calcoaceticus/baumannii complex</taxon>
    </lineage>
</organism>
<name>A0A4R1XX68_ACICA</name>
<dbReference type="EMBL" id="SLVJ01000005">
    <property type="protein sequence ID" value="TCM68349.1"/>
    <property type="molecule type" value="Genomic_DNA"/>
</dbReference>
<evidence type="ECO:0000313" key="1">
    <source>
        <dbReference type="EMBL" id="TCM68349.1"/>
    </source>
</evidence>
<gene>
    <name evidence="1" type="ORF">EC844_10552</name>
</gene>
<reference evidence="1 2" key="1">
    <citation type="submission" date="2019-03" db="EMBL/GenBank/DDBJ databases">
        <title>Genomic analyses of the natural microbiome of Caenorhabditis elegans.</title>
        <authorList>
            <person name="Samuel B."/>
        </authorList>
    </citation>
    <scope>NUCLEOTIDE SEQUENCE [LARGE SCALE GENOMIC DNA]</scope>
    <source>
        <strain evidence="1 2">JUb89</strain>
    </source>
</reference>
<dbReference type="OrthoDB" id="6689016at2"/>